<protein>
    <submittedName>
        <fullName evidence="2">Uncharacterized protein</fullName>
    </submittedName>
</protein>
<reference evidence="2 3" key="1">
    <citation type="submission" date="2019-07" db="EMBL/GenBank/DDBJ databases">
        <authorList>
            <person name="Huq M.A."/>
        </authorList>
    </citation>
    <scope>NUCLEOTIDE SEQUENCE [LARGE SCALE GENOMIC DNA]</scope>
    <source>
        <strain evidence="2 3">MAH-3</strain>
    </source>
</reference>
<evidence type="ECO:0000256" key="1">
    <source>
        <dbReference type="SAM" id="Phobius"/>
    </source>
</evidence>
<name>A0A556MNW6_9FLAO</name>
<feature type="transmembrane region" description="Helical" evidence="1">
    <location>
        <begin position="91"/>
        <end position="113"/>
    </location>
</feature>
<keyword evidence="1" id="KW-1133">Transmembrane helix</keyword>
<keyword evidence="1" id="KW-0812">Transmembrane</keyword>
<keyword evidence="3" id="KW-1185">Reference proteome</keyword>
<dbReference type="OrthoDB" id="9864104at2"/>
<evidence type="ECO:0000313" key="3">
    <source>
        <dbReference type="Proteomes" id="UP000316008"/>
    </source>
</evidence>
<comment type="caution">
    <text evidence="2">The sequence shown here is derived from an EMBL/GenBank/DDBJ whole genome shotgun (WGS) entry which is preliminary data.</text>
</comment>
<proteinExistence type="predicted"/>
<keyword evidence="1" id="KW-0472">Membrane</keyword>
<dbReference type="EMBL" id="VLPL01000007">
    <property type="protein sequence ID" value="TSJ41508.1"/>
    <property type="molecule type" value="Genomic_DNA"/>
</dbReference>
<evidence type="ECO:0000313" key="2">
    <source>
        <dbReference type="EMBL" id="TSJ41508.1"/>
    </source>
</evidence>
<dbReference type="Proteomes" id="UP000316008">
    <property type="component" value="Unassembled WGS sequence"/>
</dbReference>
<dbReference type="AlphaFoldDB" id="A0A556MNW6"/>
<feature type="transmembrane region" description="Helical" evidence="1">
    <location>
        <begin position="62"/>
        <end position="84"/>
    </location>
</feature>
<accession>A0A556MNW6</accession>
<organism evidence="2 3">
    <name type="scientific">Fluviicola chungangensis</name>
    <dbReference type="NCBI Taxonomy" id="2597671"/>
    <lineage>
        <taxon>Bacteria</taxon>
        <taxon>Pseudomonadati</taxon>
        <taxon>Bacteroidota</taxon>
        <taxon>Flavobacteriia</taxon>
        <taxon>Flavobacteriales</taxon>
        <taxon>Crocinitomicaceae</taxon>
        <taxon>Fluviicola</taxon>
    </lineage>
</organism>
<sequence length="122" mass="13651">MAIVLNFIAFITCIIWFHRLIQQPGNKLILPVVLVYLAGVIFSFIFSFLLQHDYLDGLLHMIVSGISILVFWFWTSIVIIVKYAKKDQSKFLLIGLAQTSALLIVPLAIALLISNASFKIGG</sequence>
<dbReference type="RefSeq" id="WP_144333769.1">
    <property type="nucleotide sequence ID" value="NZ_VLPL01000007.1"/>
</dbReference>
<gene>
    <name evidence="2" type="ORF">FO442_13670</name>
</gene>
<feature type="transmembrane region" description="Helical" evidence="1">
    <location>
        <begin position="28"/>
        <end position="50"/>
    </location>
</feature>
<feature type="transmembrane region" description="Helical" evidence="1">
    <location>
        <begin position="6"/>
        <end position="21"/>
    </location>
</feature>